<sequence>MNTTNTEGTRVVCFRIHMGAMRPSGYSGEDGVKGERGEWAELYCGSSGRRSLRGGNGLVHQHDLEGLGLLRLPDGDLALRDERITESRRENVEWILSGLRGRGRVRTRWSLRWMRLRVQSGHEHDGCELHEQLGGIRVHSGLDVGGGGFPRATAVDHLFVARSFCGRQQPRSCKTSLPGPRSGKT</sequence>
<gene>
    <name evidence="1" type="ORF">K466DRAFT_328710</name>
</gene>
<dbReference type="EMBL" id="ML211570">
    <property type="protein sequence ID" value="TFK81698.1"/>
    <property type="molecule type" value="Genomic_DNA"/>
</dbReference>
<organism evidence="1 2">
    <name type="scientific">Polyporus arcularius HHB13444</name>
    <dbReference type="NCBI Taxonomy" id="1314778"/>
    <lineage>
        <taxon>Eukaryota</taxon>
        <taxon>Fungi</taxon>
        <taxon>Dikarya</taxon>
        <taxon>Basidiomycota</taxon>
        <taxon>Agaricomycotina</taxon>
        <taxon>Agaricomycetes</taxon>
        <taxon>Polyporales</taxon>
        <taxon>Polyporaceae</taxon>
        <taxon>Polyporus</taxon>
    </lineage>
</organism>
<proteinExistence type="predicted"/>
<dbReference type="InParanoid" id="A0A5C3NZB4"/>
<keyword evidence="2" id="KW-1185">Reference proteome</keyword>
<protein>
    <submittedName>
        <fullName evidence="1">Uncharacterized protein</fullName>
    </submittedName>
</protein>
<evidence type="ECO:0000313" key="1">
    <source>
        <dbReference type="EMBL" id="TFK81698.1"/>
    </source>
</evidence>
<accession>A0A5C3NZB4</accession>
<dbReference type="AlphaFoldDB" id="A0A5C3NZB4"/>
<reference evidence="1 2" key="1">
    <citation type="journal article" date="2019" name="Nat. Ecol. Evol.">
        <title>Megaphylogeny resolves global patterns of mushroom evolution.</title>
        <authorList>
            <person name="Varga T."/>
            <person name="Krizsan K."/>
            <person name="Foldi C."/>
            <person name="Dima B."/>
            <person name="Sanchez-Garcia M."/>
            <person name="Sanchez-Ramirez S."/>
            <person name="Szollosi G.J."/>
            <person name="Szarkandi J.G."/>
            <person name="Papp V."/>
            <person name="Albert L."/>
            <person name="Andreopoulos W."/>
            <person name="Angelini C."/>
            <person name="Antonin V."/>
            <person name="Barry K.W."/>
            <person name="Bougher N.L."/>
            <person name="Buchanan P."/>
            <person name="Buyck B."/>
            <person name="Bense V."/>
            <person name="Catcheside P."/>
            <person name="Chovatia M."/>
            <person name="Cooper J."/>
            <person name="Damon W."/>
            <person name="Desjardin D."/>
            <person name="Finy P."/>
            <person name="Geml J."/>
            <person name="Haridas S."/>
            <person name="Hughes K."/>
            <person name="Justo A."/>
            <person name="Karasinski D."/>
            <person name="Kautmanova I."/>
            <person name="Kiss B."/>
            <person name="Kocsube S."/>
            <person name="Kotiranta H."/>
            <person name="LaButti K.M."/>
            <person name="Lechner B.E."/>
            <person name="Liimatainen K."/>
            <person name="Lipzen A."/>
            <person name="Lukacs Z."/>
            <person name="Mihaltcheva S."/>
            <person name="Morgado L.N."/>
            <person name="Niskanen T."/>
            <person name="Noordeloos M.E."/>
            <person name="Ohm R.A."/>
            <person name="Ortiz-Santana B."/>
            <person name="Ovrebo C."/>
            <person name="Racz N."/>
            <person name="Riley R."/>
            <person name="Savchenko A."/>
            <person name="Shiryaev A."/>
            <person name="Soop K."/>
            <person name="Spirin V."/>
            <person name="Szebenyi C."/>
            <person name="Tomsovsky M."/>
            <person name="Tulloss R.E."/>
            <person name="Uehling J."/>
            <person name="Grigoriev I.V."/>
            <person name="Vagvolgyi C."/>
            <person name="Papp T."/>
            <person name="Martin F.M."/>
            <person name="Miettinen O."/>
            <person name="Hibbett D.S."/>
            <person name="Nagy L.G."/>
        </authorList>
    </citation>
    <scope>NUCLEOTIDE SEQUENCE [LARGE SCALE GENOMIC DNA]</scope>
    <source>
        <strain evidence="1 2">HHB13444</strain>
    </source>
</reference>
<dbReference type="Proteomes" id="UP000308197">
    <property type="component" value="Unassembled WGS sequence"/>
</dbReference>
<name>A0A5C3NZB4_9APHY</name>
<evidence type="ECO:0000313" key="2">
    <source>
        <dbReference type="Proteomes" id="UP000308197"/>
    </source>
</evidence>